<reference evidence="7 8" key="1">
    <citation type="submission" date="2019-03" db="EMBL/GenBank/DDBJ databases">
        <authorList>
            <person name="Gaulin E."/>
            <person name="Dumas B."/>
        </authorList>
    </citation>
    <scope>NUCLEOTIDE SEQUENCE [LARGE SCALE GENOMIC DNA]</scope>
    <source>
        <strain evidence="7">CBS 568.67</strain>
    </source>
</reference>
<evidence type="ECO:0000256" key="2">
    <source>
        <dbReference type="ARBA" id="ARBA00022679"/>
    </source>
</evidence>
<dbReference type="Proteomes" id="UP000332933">
    <property type="component" value="Unassembled WGS sequence"/>
</dbReference>
<evidence type="ECO:0000256" key="1">
    <source>
        <dbReference type="ARBA" id="ARBA00022676"/>
    </source>
</evidence>
<dbReference type="GO" id="GO:0016779">
    <property type="term" value="F:nucleotidyltransferase activity"/>
    <property type="evidence" value="ECO:0007669"/>
    <property type="project" value="UniProtKB-KW"/>
</dbReference>
<proteinExistence type="predicted"/>
<evidence type="ECO:0000256" key="3">
    <source>
        <dbReference type="ARBA" id="ARBA00022695"/>
    </source>
</evidence>
<dbReference type="AlphaFoldDB" id="A0A485K4J2"/>
<evidence type="ECO:0000313" key="8">
    <source>
        <dbReference type="Proteomes" id="UP000332933"/>
    </source>
</evidence>
<keyword evidence="4" id="KW-0520">NAD</keyword>
<protein>
    <submittedName>
        <fullName evidence="7">Aste57867_1090 protein</fullName>
    </submittedName>
</protein>
<evidence type="ECO:0000259" key="5">
    <source>
        <dbReference type="Pfam" id="PF00644"/>
    </source>
</evidence>
<organism evidence="7 8">
    <name type="scientific">Aphanomyces stellatus</name>
    <dbReference type="NCBI Taxonomy" id="120398"/>
    <lineage>
        <taxon>Eukaryota</taxon>
        <taxon>Sar</taxon>
        <taxon>Stramenopiles</taxon>
        <taxon>Oomycota</taxon>
        <taxon>Saprolegniomycetes</taxon>
        <taxon>Saprolegniales</taxon>
        <taxon>Verrucalvaceae</taxon>
        <taxon>Aphanomyces</taxon>
    </lineage>
</organism>
<reference evidence="6" key="2">
    <citation type="submission" date="2019-06" db="EMBL/GenBank/DDBJ databases">
        <title>Genomics analysis of Aphanomyces spp. identifies a new class of oomycete effector associated with host adaptation.</title>
        <authorList>
            <person name="Gaulin E."/>
        </authorList>
    </citation>
    <scope>NUCLEOTIDE SEQUENCE</scope>
    <source>
        <strain evidence="6">CBS 578.67</strain>
    </source>
</reference>
<keyword evidence="3" id="KW-0548">Nucleotidyltransferase</keyword>
<dbReference type="GO" id="GO:0003950">
    <property type="term" value="F:NAD+ poly-ADP-ribosyltransferase activity"/>
    <property type="evidence" value="ECO:0007669"/>
    <property type="project" value="InterPro"/>
</dbReference>
<keyword evidence="2" id="KW-0808">Transferase</keyword>
<name>A0A485K4J2_9STRA</name>
<dbReference type="PANTHER" id="PTHR21328">
    <property type="entry name" value="POLY ADP-RIBOSE POLYMERASE FAMILY, MEMBER PARP"/>
    <property type="match status" value="1"/>
</dbReference>
<gene>
    <name evidence="7" type="primary">Aste57867_1090</name>
    <name evidence="6" type="ORF">As57867_001089</name>
    <name evidence="7" type="ORF">ASTE57867_1090</name>
</gene>
<evidence type="ECO:0000313" key="6">
    <source>
        <dbReference type="EMBL" id="KAF0719369.1"/>
    </source>
</evidence>
<dbReference type="EMBL" id="VJMH01000075">
    <property type="protein sequence ID" value="KAF0719369.1"/>
    <property type="molecule type" value="Genomic_DNA"/>
</dbReference>
<keyword evidence="1" id="KW-0328">Glycosyltransferase</keyword>
<dbReference type="InterPro" id="IPR012317">
    <property type="entry name" value="Poly(ADP-ribose)pol_cat_dom"/>
</dbReference>
<dbReference type="Gene3D" id="3.90.228.10">
    <property type="match status" value="1"/>
</dbReference>
<dbReference type="OrthoDB" id="78426at2759"/>
<dbReference type="SUPFAM" id="SSF56399">
    <property type="entry name" value="ADP-ribosylation"/>
    <property type="match status" value="1"/>
</dbReference>
<accession>A0A485K4J2</accession>
<dbReference type="EMBL" id="CAADRA010000075">
    <property type="protein sequence ID" value="VFT78312.1"/>
    <property type="molecule type" value="Genomic_DNA"/>
</dbReference>
<evidence type="ECO:0000256" key="4">
    <source>
        <dbReference type="ARBA" id="ARBA00023027"/>
    </source>
</evidence>
<feature type="domain" description="PARP catalytic" evidence="5">
    <location>
        <begin position="276"/>
        <end position="378"/>
    </location>
</feature>
<dbReference type="InterPro" id="IPR051838">
    <property type="entry name" value="ARTD_PARP"/>
</dbReference>
<evidence type="ECO:0000313" key="7">
    <source>
        <dbReference type="EMBL" id="VFT78312.1"/>
    </source>
</evidence>
<dbReference type="Pfam" id="PF00644">
    <property type="entry name" value="PARP"/>
    <property type="match status" value="1"/>
</dbReference>
<sequence>MDETAAFQTATAHFETELDFFLRLVNCRRSRRGDWDSSILEHSQLHLTVPDAIECATWTATTSTLAVSVNLENSTTVLPHLEDLFIFLPVDAPPFCYASADASHSAAAIADTLTSKMQSNEFLALTLLHAIDQAIKQSPSDVDVSVDARRAAAEMRILNQVETNAMSCDVLMCLLVAAACSPKGLRPAPPRFRIGISDVDLDSVNTAIDTVPPPSTLTLSNDILCVPLQALPLPTLYLLDWLWCRVPISLQQVDVSEHLPGLALSDICFAGRVVQSENPWFDRMAKTHGSKLCFHGSRLASFHSIVQNGLHVMSGTRHMSSGNVFGDGIYFAESIQVAANFASTSPSTWAKSHVLSKSAICVAVCQVICNPNAMTHLPSSSQGDGAYYIVHDERFVRLQYLIFSQPHLPPSHAQDPIWFGSWRDILVSVALFLSAFGMWRYL</sequence>
<keyword evidence="8" id="KW-1185">Reference proteome</keyword>